<dbReference type="GO" id="GO:0051792">
    <property type="term" value="P:medium-chain fatty acid biosynthetic process"/>
    <property type="evidence" value="ECO:0007669"/>
    <property type="project" value="TreeGrafter"/>
</dbReference>
<sequence>MVFGFLKSWVDNRFPENPVKLKLEDDLTLTIPDIIAKKVPELNKGYSFTPLFPSGHLQTAYTAINKMEDVDQVHYARRLLTVENKTYNFEDTEAPGGPIINKLPYDSWEGTSTFTIDYAVSKEVGNDMVGDDEFKPSSQIYDLPPRTKYITSSMEKSILDNDKPLIIALHGLSGGSYESYIRAFVNEVTSSEYNFDALVLNARGCANHTITSPQLFNGLWTNDLRYLINEHIKPNWPNKKIFLIGFSLGGAILANYIGQEGSAIYSNIKAVAVMGTPWDFIEGSRHLKSSILGDKVYSPTMCQNVLRLLNTHYDSQLNINPIIKAYKDAPQKFQMNRLRDFDELFTSRLFGLNCADDYYRRASPVQRLWRVRVPTIIVLSLDDPITGGSNGLPQREVDLNPYVHLVTTSVGGHLGWFTLQGHRWYPKPLAKLFTELKLTIVVPPSQDELPLNIDRAWRYDRFVKI</sequence>
<dbReference type="Pfam" id="PF00561">
    <property type="entry name" value="Abhydrolase_1"/>
    <property type="match status" value="1"/>
</dbReference>
<evidence type="ECO:0000256" key="4">
    <source>
        <dbReference type="PIRSR" id="PIRSR005211-1"/>
    </source>
</evidence>
<dbReference type="PANTHER" id="PTHR10794:SF63">
    <property type="entry name" value="ALPHA_BETA HYDROLASE 1, ISOFORM A"/>
    <property type="match status" value="1"/>
</dbReference>
<dbReference type="PANTHER" id="PTHR10794">
    <property type="entry name" value="ABHYDROLASE DOMAIN-CONTAINING PROTEIN"/>
    <property type="match status" value="1"/>
</dbReference>
<feature type="domain" description="AB hydrolase-1" evidence="5">
    <location>
        <begin position="164"/>
        <end position="386"/>
    </location>
</feature>
<dbReference type="Proteomes" id="UP000790833">
    <property type="component" value="Unassembled WGS sequence"/>
</dbReference>
<evidence type="ECO:0000256" key="3">
    <source>
        <dbReference type="ARBA" id="ARBA00022801"/>
    </source>
</evidence>
<dbReference type="PIRSF" id="PIRSF005211">
    <property type="entry name" value="Ab_hydro_YheT"/>
    <property type="match status" value="1"/>
</dbReference>
<feature type="active site" description="Charge relay system" evidence="4">
    <location>
        <position position="383"/>
    </location>
</feature>
<dbReference type="InterPro" id="IPR000952">
    <property type="entry name" value="AB_hydrolase_4_CS"/>
</dbReference>
<comment type="similarity">
    <text evidence="1">Belongs to the AB hydrolase superfamily. AB hydrolase 4 family.</text>
</comment>
<feature type="active site" description="Charge relay system" evidence="4">
    <location>
        <position position="247"/>
    </location>
</feature>
<dbReference type="OrthoDB" id="5954035at2759"/>
<dbReference type="GO" id="GO:0008126">
    <property type="term" value="F:acetylesterase activity"/>
    <property type="evidence" value="ECO:0007669"/>
    <property type="project" value="TreeGrafter"/>
</dbReference>
<dbReference type="GeneID" id="66115855"/>
<organism evidence="6 7">
    <name type="scientific">Scheffersomyces spartinae</name>
    <dbReference type="NCBI Taxonomy" id="45513"/>
    <lineage>
        <taxon>Eukaryota</taxon>
        <taxon>Fungi</taxon>
        <taxon>Dikarya</taxon>
        <taxon>Ascomycota</taxon>
        <taxon>Saccharomycotina</taxon>
        <taxon>Pichiomycetes</taxon>
        <taxon>Debaryomycetaceae</taxon>
        <taxon>Scheffersomyces</taxon>
    </lineage>
</organism>
<dbReference type="GO" id="GO:0051793">
    <property type="term" value="P:medium-chain fatty acid catabolic process"/>
    <property type="evidence" value="ECO:0007669"/>
    <property type="project" value="TreeGrafter"/>
</dbReference>
<keyword evidence="2" id="KW-0719">Serine esterase</keyword>
<comment type="caution">
    <text evidence="6">The sequence shown here is derived from an EMBL/GenBank/DDBJ whole genome shotgun (WGS) entry which is preliminary data.</text>
</comment>
<evidence type="ECO:0000313" key="6">
    <source>
        <dbReference type="EMBL" id="KAG7192116.1"/>
    </source>
</evidence>
<dbReference type="GO" id="GO:0047372">
    <property type="term" value="F:monoacylglycerol lipase activity"/>
    <property type="evidence" value="ECO:0007669"/>
    <property type="project" value="TreeGrafter"/>
</dbReference>
<evidence type="ECO:0000313" key="7">
    <source>
        <dbReference type="Proteomes" id="UP000790833"/>
    </source>
</evidence>
<proteinExistence type="inferred from homology"/>
<dbReference type="RefSeq" id="XP_043047667.1">
    <property type="nucleotide sequence ID" value="XM_043193241.1"/>
</dbReference>
<dbReference type="Gene3D" id="3.40.50.1820">
    <property type="entry name" value="alpha/beta hydrolase"/>
    <property type="match status" value="1"/>
</dbReference>
<reference evidence="6" key="1">
    <citation type="submission" date="2021-03" db="EMBL/GenBank/DDBJ databases">
        <authorList>
            <person name="Palmer J.M."/>
        </authorList>
    </citation>
    <scope>NUCLEOTIDE SEQUENCE</scope>
    <source>
        <strain evidence="6">ARV_011</strain>
    </source>
</reference>
<protein>
    <recommendedName>
        <fullName evidence="5">AB hydrolase-1 domain-containing protein</fullName>
    </recommendedName>
</protein>
<feature type="active site" description="Charge relay system" evidence="4">
    <location>
        <position position="413"/>
    </location>
</feature>
<dbReference type="InterPro" id="IPR029058">
    <property type="entry name" value="AB_hydrolase_fold"/>
</dbReference>
<evidence type="ECO:0000256" key="1">
    <source>
        <dbReference type="ARBA" id="ARBA00010884"/>
    </source>
</evidence>
<keyword evidence="7" id="KW-1185">Reference proteome</keyword>
<accession>A0A9P8AH44</accession>
<dbReference type="InterPro" id="IPR000073">
    <property type="entry name" value="AB_hydrolase_1"/>
</dbReference>
<evidence type="ECO:0000256" key="2">
    <source>
        <dbReference type="ARBA" id="ARBA00022487"/>
    </source>
</evidence>
<keyword evidence="3" id="KW-0378">Hydrolase</keyword>
<evidence type="ECO:0000259" key="5">
    <source>
        <dbReference type="Pfam" id="PF00561"/>
    </source>
</evidence>
<dbReference type="InterPro" id="IPR050960">
    <property type="entry name" value="AB_hydrolase_4_sf"/>
</dbReference>
<gene>
    <name evidence="6" type="ORF">KQ657_002481</name>
</gene>
<dbReference type="AlphaFoldDB" id="A0A9P8AH44"/>
<name>A0A9P8AH44_9ASCO</name>
<dbReference type="SUPFAM" id="SSF53474">
    <property type="entry name" value="alpha/beta-Hydrolases"/>
    <property type="match status" value="1"/>
</dbReference>
<dbReference type="EMBL" id="JAHMUF010000020">
    <property type="protein sequence ID" value="KAG7192116.1"/>
    <property type="molecule type" value="Genomic_DNA"/>
</dbReference>
<dbReference type="PROSITE" id="PS01133">
    <property type="entry name" value="UPF0017"/>
    <property type="match status" value="1"/>
</dbReference>
<dbReference type="InterPro" id="IPR012020">
    <property type="entry name" value="ABHD4"/>
</dbReference>